<dbReference type="AlphaFoldDB" id="A0A9W7KVA1"/>
<gene>
    <name evidence="3" type="ORF">TrLO_g12997</name>
</gene>
<dbReference type="Gene3D" id="1.10.510.10">
    <property type="entry name" value="Transferase(Phosphotransferase) domain 1"/>
    <property type="match status" value="1"/>
</dbReference>
<sequence length="483" mass="55137">MTKNSSTPEEMRVLVAKASEFNAANEISGKFCLRNPFEENYFVTQTIEGPVEAVVLLWNRIKADPRIQEVVESSFGLKEERAYTSWGLVLQANERDWGRNFMAEHCKHRILHHNNVKTVYIIEDIRTNQHYVLKEILVLDNIHNLPENNEHDILKKVYASTDALLEGRTGIICVPDIFHELVKISMIYPLYPMDLFNAINYNTALFKTEGFEEKIIVTFVAQLMEALFILKKRGVVHRDIKPENICVDENGNLVLMDFELAVHLDVLTGVHTQQDNVLVGTTLYIAPEAYRRLEYSSSSDVWAVAMVACELHSSVLPWNVNEHMTLDQVGRTIIGNPPQKPKAMSHRLWSLLSKMLRGKPEDRISVEEAMDDPIFASFTFMTHDEDGQMIPGNVFDRHDYMEPVRTLNRERGLLSTHATMSSRERFNKISELNSSPKITRARNVFVENISSPATSPYPSPTMPSREASSNQSSSNGERQEVED</sequence>
<dbReference type="GO" id="GO:0071949">
    <property type="term" value="F:FAD binding"/>
    <property type="evidence" value="ECO:0007669"/>
    <property type="project" value="InterPro"/>
</dbReference>
<feature type="region of interest" description="Disordered" evidence="1">
    <location>
        <begin position="449"/>
        <end position="483"/>
    </location>
</feature>
<organism evidence="3 4">
    <name type="scientific">Triparma laevis f. longispina</name>
    <dbReference type="NCBI Taxonomy" id="1714387"/>
    <lineage>
        <taxon>Eukaryota</taxon>
        <taxon>Sar</taxon>
        <taxon>Stramenopiles</taxon>
        <taxon>Ochrophyta</taxon>
        <taxon>Bolidophyceae</taxon>
        <taxon>Parmales</taxon>
        <taxon>Triparmaceae</taxon>
        <taxon>Triparma</taxon>
    </lineage>
</organism>
<dbReference type="OrthoDB" id="4062651at2759"/>
<dbReference type="InterPro" id="IPR011009">
    <property type="entry name" value="Kinase-like_dom_sf"/>
</dbReference>
<dbReference type="GO" id="GO:0004674">
    <property type="term" value="F:protein serine/threonine kinase activity"/>
    <property type="evidence" value="ECO:0007669"/>
    <property type="project" value="TreeGrafter"/>
</dbReference>
<dbReference type="GO" id="GO:0005524">
    <property type="term" value="F:ATP binding"/>
    <property type="evidence" value="ECO:0007669"/>
    <property type="project" value="InterPro"/>
</dbReference>
<evidence type="ECO:0000313" key="4">
    <source>
        <dbReference type="Proteomes" id="UP001165122"/>
    </source>
</evidence>
<comment type="caution">
    <text evidence="3">The sequence shown here is derived from an EMBL/GenBank/DDBJ whole genome shotgun (WGS) entry which is preliminary data.</text>
</comment>
<dbReference type="SMART" id="SM01034">
    <property type="entry name" value="BLUF"/>
    <property type="match status" value="1"/>
</dbReference>
<accession>A0A9W7KVA1</accession>
<evidence type="ECO:0000259" key="2">
    <source>
        <dbReference type="PROSITE" id="PS50011"/>
    </source>
</evidence>
<dbReference type="GO" id="GO:0009882">
    <property type="term" value="F:blue light photoreceptor activity"/>
    <property type="evidence" value="ECO:0007669"/>
    <property type="project" value="InterPro"/>
</dbReference>
<proteinExistence type="predicted"/>
<feature type="compositionally biased region" description="Low complexity" evidence="1">
    <location>
        <begin position="462"/>
        <end position="476"/>
    </location>
</feature>
<dbReference type="InterPro" id="IPR053235">
    <property type="entry name" value="Ser_Thr_kinase"/>
</dbReference>
<dbReference type="InterPro" id="IPR036046">
    <property type="entry name" value="Acylphosphatase-like_dom_sf"/>
</dbReference>
<dbReference type="Pfam" id="PF00069">
    <property type="entry name" value="Pkinase"/>
    <property type="match status" value="1"/>
</dbReference>
<evidence type="ECO:0000256" key="1">
    <source>
        <dbReference type="SAM" id="MobiDB-lite"/>
    </source>
</evidence>
<dbReference type="EMBL" id="BRXW01000178">
    <property type="protein sequence ID" value="GMI12576.1"/>
    <property type="molecule type" value="Genomic_DNA"/>
</dbReference>
<dbReference type="PANTHER" id="PTHR24361">
    <property type="entry name" value="MITOGEN-ACTIVATED KINASE KINASE KINASE"/>
    <property type="match status" value="1"/>
</dbReference>
<dbReference type="InterPro" id="IPR007024">
    <property type="entry name" value="BLUF_domain"/>
</dbReference>
<protein>
    <recommendedName>
        <fullName evidence="2">Protein kinase domain-containing protein</fullName>
    </recommendedName>
</protein>
<dbReference type="Proteomes" id="UP001165122">
    <property type="component" value="Unassembled WGS sequence"/>
</dbReference>
<dbReference type="GO" id="GO:0005737">
    <property type="term" value="C:cytoplasm"/>
    <property type="evidence" value="ECO:0007669"/>
    <property type="project" value="TreeGrafter"/>
</dbReference>
<keyword evidence="4" id="KW-1185">Reference proteome</keyword>
<dbReference type="InterPro" id="IPR008271">
    <property type="entry name" value="Ser/Thr_kinase_AS"/>
</dbReference>
<evidence type="ECO:0000313" key="3">
    <source>
        <dbReference type="EMBL" id="GMI12576.1"/>
    </source>
</evidence>
<dbReference type="Gene3D" id="3.30.70.100">
    <property type="match status" value="1"/>
</dbReference>
<dbReference type="PROSITE" id="PS50011">
    <property type="entry name" value="PROTEIN_KINASE_DOM"/>
    <property type="match status" value="1"/>
</dbReference>
<name>A0A9W7KVA1_9STRA</name>
<dbReference type="SUPFAM" id="SSF54975">
    <property type="entry name" value="Acylphosphatase/BLUF domain-like"/>
    <property type="match status" value="1"/>
</dbReference>
<dbReference type="PROSITE" id="PS00108">
    <property type="entry name" value="PROTEIN_KINASE_ST"/>
    <property type="match status" value="1"/>
</dbReference>
<reference evidence="4" key="1">
    <citation type="journal article" date="2023" name="Commun. Biol.">
        <title>Genome analysis of Parmales, the sister group of diatoms, reveals the evolutionary specialization of diatoms from phago-mixotrophs to photoautotrophs.</title>
        <authorList>
            <person name="Ban H."/>
            <person name="Sato S."/>
            <person name="Yoshikawa S."/>
            <person name="Yamada K."/>
            <person name="Nakamura Y."/>
            <person name="Ichinomiya M."/>
            <person name="Sato N."/>
            <person name="Blanc-Mathieu R."/>
            <person name="Endo H."/>
            <person name="Kuwata A."/>
            <person name="Ogata H."/>
        </authorList>
    </citation>
    <scope>NUCLEOTIDE SEQUENCE [LARGE SCALE GENOMIC DNA]</scope>
    <source>
        <strain evidence="4">NIES 3700</strain>
    </source>
</reference>
<dbReference type="SMART" id="SM00220">
    <property type="entry name" value="S_TKc"/>
    <property type="match status" value="1"/>
</dbReference>
<dbReference type="SUPFAM" id="SSF56112">
    <property type="entry name" value="Protein kinase-like (PK-like)"/>
    <property type="match status" value="1"/>
</dbReference>
<dbReference type="Pfam" id="PF04940">
    <property type="entry name" value="BLUF"/>
    <property type="match status" value="1"/>
</dbReference>
<feature type="domain" description="Protein kinase" evidence="2">
    <location>
        <begin position="75"/>
        <end position="375"/>
    </location>
</feature>
<dbReference type="InterPro" id="IPR000719">
    <property type="entry name" value="Prot_kinase_dom"/>
</dbReference>